<accession>A0A8H8DGF1</accession>
<sequence>MVFNITNSGSEKYTLTHMGGAFVTPSNSSHVTRQLKPFMYDVSVAPSATVTVPYHLHPVFESEEKFEMGLILVLYFTDASKNFYQSVAYDGIITIHEPELNIFDPQVYVPGESAGRLSIYAFCLAMVGGIIYWVKESYFAPVAGKKTKAGLLGSPARERAPVGK</sequence>
<evidence type="ECO:0000256" key="8">
    <source>
        <dbReference type="ARBA" id="ARBA00038311"/>
    </source>
</evidence>
<dbReference type="AlphaFoldDB" id="A0A8H8DGF1"/>
<evidence type="ECO:0000256" key="1">
    <source>
        <dbReference type="ARBA" id="ARBA00004115"/>
    </source>
</evidence>
<protein>
    <recommendedName>
        <fullName evidence="11">Translocon-associated protein subunit alpha</fullName>
    </recommendedName>
</protein>
<evidence type="ECO:0000256" key="6">
    <source>
        <dbReference type="ARBA" id="ARBA00023136"/>
    </source>
</evidence>
<evidence type="ECO:0000313" key="10">
    <source>
        <dbReference type="Proteomes" id="UP000673691"/>
    </source>
</evidence>
<evidence type="ECO:0000256" key="2">
    <source>
        <dbReference type="ARBA" id="ARBA00022692"/>
    </source>
</evidence>
<name>A0A8H8DGF1_9FUNG</name>
<evidence type="ECO:0000313" key="9">
    <source>
        <dbReference type="EMBL" id="KAG5457313.1"/>
    </source>
</evidence>
<dbReference type="GO" id="GO:0005789">
    <property type="term" value="C:endoplasmic reticulum membrane"/>
    <property type="evidence" value="ECO:0007669"/>
    <property type="project" value="UniProtKB-SubCell"/>
</dbReference>
<proteinExistence type="inferred from homology"/>
<dbReference type="PANTHER" id="PTHR12924:SF0">
    <property type="entry name" value="TRANSLOCON-ASSOCIATED PROTEIN SUBUNIT ALPHA"/>
    <property type="match status" value="1"/>
</dbReference>
<keyword evidence="3" id="KW-0732">Signal</keyword>
<dbReference type="OrthoDB" id="1926781at2759"/>
<dbReference type="EMBL" id="JAEFCI010010284">
    <property type="protein sequence ID" value="KAG5457313.1"/>
    <property type="molecule type" value="Genomic_DNA"/>
</dbReference>
<keyword evidence="10" id="KW-1185">Reference proteome</keyword>
<evidence type="ECO:0008006" key="11">
    <source>
        <dbReference type="Google" id="ProtNLM"/>
    </source>
</evidence>
<evidence type="ECO:0000256" key="7">
    <source>
        <dbReference type="ARBA" id="ARBA00037565"/>
    </source>
</evidence>
<keyword evidence="6" id="KW-0472">Membrane</keyword>
<comment type="subcellular location">
    <subcellularLocation>
        <location evidence="1">Endoplasmic reticulum membrane</location>
        <topology evidence="1">Single-pass type I membrane protein</topology>
    </subcellularLocation>
</comment>
<evidence type="ECO:0000256" key="4">
    <source>
        <dbReference type="ARBA" id="ARBA00022824"/>
    </source>
</evidence>
<dbReference type="InterPro" id="IPR005595">
    <property type="entry name" value="TRAP_alpha"/>
</dbReference>
<dbReference type="Proteomes" id="UP000673691">
    <property type="component" value="Unassembled WGS sequence"/>
</dbReference>
<keyword evidence="4" id="KW-0256">Endoplasmic reticulum</keyword>
<organism evidence="9 10">
    <name type="scientific">Olpidium bornovanus</name>
    <dbReference type="NCBI Taxonomy" id="278681"/>
    <lineage>
        <taxon>Eukaryota</taxon>
        <taxon>Fungi</taxon>
        <taxon>Fungi incertae sedis</taxon>
        <taxon>Olpidiomycota</taxon>
        <taxon>Olpidiomycotina</taxon>
        <taxon>Olpidiomycetes</taxon>
        <taxon>Olpidiales</taxon>
        <taxon>Olpidiaceae</taxon>
        <taxon>Olpidium</taxon>
    </lineage>
</organism>
<reference evidence="9 10" key="1">
    <citation type="journal article" name="Sci. Rep.">
        <title>Genome-scale phylogenetic analyses confirm Olpidium as the closest living zoosporic fungus to the non-flagellated, terrestrial fungi.</title>
        <authorList>
            <person name="Chang Y."/>
            <person name="Rochon D."/>
            <person name="Sekimoto S."/>
            <person name="Wang Y."/>
            <person name="Chovatia M."/>
            <person name="Sandor L."/>
            <person name="Salamov A."/>
            <person name="Grigoriev I.V."/>
            <person name="Stajich J.E."/>
            <person name="Spatafora J.W."/>
        </authorList>
    </citation>
    <scope>NUCLEOTIDE SEQUENCE [LARGE SCALE GENOMIC DNA]</scope>
    <source>
        <strain evidence="9">S191</strain>
    </source>
</reference>
<dbReference type="PANTHER" id="PTHR12924">
    <property type="entry name" value="TRANSLOCON-ASSOCIATED PROTEIN, ALPHA SUBUNIT"/>
    <property type="match status" value="1"/>
</dbReference>
<comment type="similarity">
    <text evidence="8">Belongs to the IRC22 family.</text>
</comment>
<evidence type="ECO:0000256" key="3">
    <source>
        <dbReference type="ARBA" id="ARBA00022729"/>
    </source>
</evidence>
<comment type="caution">
    <text evidence="9">The sequence shown here is derived from an EMBL/GenBank/DDBJ whole genome shotgun (WGS) entry which is preliminary data.</text>
</comment>
<dbReference type="Pfam" id="PF03896">
    <property type="entry name" value="TRAP_alpha"/>
    <property type="match status" value="1"/>
</dbReference>
<gene>
    <name evidence="9" type="ORF">BJ554DRAFT_2714</name>
</gene>
<comment type="function">
    <text evidence="7">Is probably involved in a pathway contributing to genomic integrity.</text>
</comment>
<evidence type="ECO:0000256" key="5">
    <source>
        <dbReference type="ARBA" id="ARBA00022989"/>
    </source>
</evidence>
<keyword evidence="2" id="KW-0812">Transmembrane</keyword>
<keyword evidence="5" id="KW-1133">Transmembrane helix</keyword>